<dbReference type="GO" id="GO:0016616">
    <property type="term" value="F:oxidoreductase activity, acting on the CH-OH group of donors, NAD or NADP as acceptor"/>
    <property type="evidence" value="ECO:0007669"/>
    <property type="project" value="TreeGrafter"/>
</dbReference>
<proteinExistence type="inferred from homology"/>
<evidence type="ECO:0000313" key="2">
    <source>
        <dbReference type="EMBL" id="EUC26716.1"/>
    </source>
</evidence>
<dbReference type="CDD" id="cd05325">
    <property type="entry name" value="carb_red_sniffer_like_SDR_c"/>
    <property type="match status" value="1"/>
</dbReference>
<dbReference type="RefSeq" id="XP_007718979.1">
    <property type="nucleotide sequence ID" value="XM_007720789.1"/>
</dbReference>
<dbReference type="eggNOG" id="KOG1611">
    <property type="taxonomic scope" value="Eukaryota"/>
</dbReference>
<dbReference type="EMBL" id="KI965185">
    <property type="protein sequence ID" value="EUC26716.1"/>
    <property type="molecule type" value="Genomic_DNA"/>
</dbReference>
<name>W6Y631_COCC2</name>
<dbReference type="OrthoDB" id="9876299at2759"/>
<organism evidence="2 3">
    <name type="scientific">Cochliobolus carbonum (strain 26-R-13)</name>
    <name type="common">Maize leaf spot fungus</name>
    <name type="synonym">Bipolaris zeicola</name>
    <dbReference type="NCBI Taxonomy" id="930089"/>
    <lineage>
        <taxon>Eukaryota</taxon>
        <taxon>Fungi</taxon>
        <taxon>Dikarya</taxon>
        <taxon>Ascomycota</taxon>
        <taxon>Pezizomycotina</taxon>
        <taxon>Dothideomycetes</taxon>
        <taxon>Pleosporomycetidae</taxon>
        <taxon>Pleosporales</taxon>
        <taxon>Pleosporineae</taxon>
        <taxon>Pleosporaceae</taxon>
        <taxon>Bipolaris</taxon>
    </lineage>
</organism>
<dbReference type="InterPro" id="IPR036291">
    <property type="entry name" value="NAD(P)-bd_dom_sf"/>
</dbReference>
<reference evidence="2 3" key="1">
    <citation type="journal article" date="2013" name="PLoS Genet.">
        <title>Comparative genome structure, secondary metabolite, and effector coding capacity across Cochliobolus pathogens.</title>
        <authorList>
            <person name="Condon B.J."/>
            <person name="Leng Y."/>
            <person name="Wu D."/>
            <person name="Bushley K.E."/>
            <person name="Ohm R.A."/>
            <person name="Otillar R."/>
            <person name="Martin J."/>
            <person name="Schackwitz W."/>
            <person name="Grimwood J."/>
            <person name="MohdZainudin N."/>
            <person name="Xue C."/>
            <person name="Wang R."/>
            <person name="Manning V.A."/>
            <person name="Dhillon B."/>
            <person name="Tu Z.J."/>
            <person name="Steffenson B.J."/>
            <person name="Salamov A."/>
            <person name="Sun H."/>
            <person name="Lowry S."/>
            <person name="LaButti K."/>
            <person name="Han J."/>
            <person name="Copeland A."/>
            <person name="Lindquist E."/>
            <person name="Barry K."/>
            <person name="Schmutz J."/>
            <person name="Baker S.E."/>
            <person name="Ciuffetti L.M."/>
            <person name="Grigoriev I.V."/>
            <person name="Zhong S."/>
            <person name="Turgeon B.G."/>
        </authorList>
    </citation>
    <scope>NUCLEOTIDE SEQUENCE [LARGE SCALE GENOMIC DNA]</scope>
    <source>
        <strain evidence="2 3">26-R-13</strain>
    </source>
</reference>
<dbReference type="HOGENOM" id="CLU_010194_9_1_1"/>
<accession>W6Y631</accession>
<dbReference type="PRINTS" id="PR00081">
    <property type="entry name" value="GDHRDH"/>
</dbReference>
<dbReference type="GeneID" id="19144656"/>
<keyword evidence="3" id="KW-1185">Reference proteome</keyword>
<dbReference type="PRINTS" id="PR00080">
    <property type="entry name" value="SDRFAMILY"/>
</dbReference>
<dbReference type="Gene3D" id="3.40.50.720">
    <property type="entry name" value="NAD(P)-binding Rossmann-like Domain"/>
    <property type="match status" value="1"/>
</dbReference>
<dbReference type="SUPFAM" id="SSF51735">
    <property type="entry name" value="NAD(P)-binding Rossmann-fold domains"/>
    <property type="match status" value="1"/>
</dbReference>
<gene>
    <name evidence="2" type="ORF">COCCADRAFT_113571</name>
</gene>
<protein>
    <recommendedName>
        <fullName evidence="4">Aflatoxin biosynthesis ketoreductase nor-1</fullName>
    </recommendedName>
</protein>
<dbReference type="InterPro" id="IPR052184">
    <property type="entry name" value="SDR_enzymes"/>
</dbReference>
<comment type="similarity">
    <text evidence="1">Belongs to the short-chain dehydrogenases/reductases (SDR) family.</text>
</comment>
<evidence type="ECO:0008006" key="4">
    <source>
        <dbReference type="Google" id="ProtNLM"/>
    </source>
</evidence>
<evidence type="ECO:0000313" key="3">
    <source>
        <dbReference type="Proteomes" id="UP000053841"/>
    </source>
</evidence>
<sequence>MNSNTTYVITGVNRGLGLGLLKALVVRPYTTVIGTVRSEAAATGLKAHNISIGVGSHLYIAIIDLSTAPSPIAIKDAVNSAVGNSLDHVDVLINNAGVCPRMTLAAETTAEDLRIVFETNTIAPLMVFQALWPLMRRSKSEPKLIMMSSSVGSIGQSELLPGGAYGASKAALNWITRSLHLQTEREGLVAVALHPGWVQTRAGSFVAEQWGYASGPPDTLESSVRDILGTIDEATRTDLGGKFITQTRRHIDW</sequence>
<dbReference type="AlphaFoldDB" id="W6Y631"/>
<dbReference type="InterPro" id="IPR002347">
    <property type="entry name" value="SDR_fam"/>
</dbReference>
<dbReference type="Proteomes" id="UP000053841">
    <property type="component" value="Unassembled WGS sequence"/>
</dbReference>
<dbReference type="KEGG" id="bze:COCCADRAFT_113571"/>
<dbReference type="PANTHER" id="PTHR45458">
    <property type="entry name" value="SHORT-CHAIN DEHYDROGENASE/REDUCTASE SDR"/>
    <property type="match status" value="1"/>
</dbReference>
<evidence type="ECO:0000256" key="1">
    <source>
        <dbReference type="RuleBase" id="RU000363"/>
    </source>
</evidence>
<dbReference type="PANTHER" id="PTHR45458:SF3">
    <property type="entry name" value="CHAIN DEHYDROGENASE (ATSC), PUTATIVE-RELATED"/>
    <property type="match status" value="1"/>
</dbReference>
<dbReference type="Pfam" id="PF00106">
    <property type="entry name" value="adh_short"/>
    <property type="match status" value="1"/>
</dbReference>